<dbReference type="EC" id="2.7.4.-" evidence="10"/>
<dbReference type="InterPro" id="IPR028979">
    <property type="entry name" value="Ser_kin/Pase_Hpr-like_N_sf"/>
</dbReference>
<feature type="active site" evidence="10">
    <location>
        <position position="146"/>
    </location>
</feature>
<keyword evidence="10" id="KW-0479">Metal-binding</keyword>
<feature type="binding site" evidence="10">
    <location>
        <position position="168"/>
    </location>
    <ligand>
        <name>Mg(2+)</name>
        <dbReference type="ChEBI" id="CHEBI:18420"/>
    </ligand>
</feature>
<evidence type="ECO:0000256" key="4">
    <source>
        <dbReference type="ARBA" id="ARBA00022679"/>
    </source>
</evidence>
<dbReference type="CDD" id="cd01918">
    <property type="entry name" value="HprK_C"/>
    <property type="match status" value="1"/>
</dbReference>
<comment type="function">
    <text evidence="10">Catalyzes the ATP- as well as the pyrophosphate-dependent phosphorylation of a specific serine residue in HPr, a phosphocarrier protein of the phosphoenolpyruvate-dependent sugar phosphotransferase system (PTS). HprK/P also catalyzes the pyrophosphate-producing, inorganic phosphate-dependent dephosphorylation (phosphorolysis) of seryl-phosphorylated HPr (P-Ser-HPr).</text>
</comment>
<evidence type="ECO:0000256" key="10">
    <source>
        <dbReference type="HAMAP-Rule" id="MF_01249"/>
    </source>
</evidence>
<dbReference type="PANTHER" id="PTHR30305:SF1">
    <property type="entry name" value="HPR KINASE_PHOSPHORYLASE"/>
    <property type="match status" value="1"/>
</dbReference>
<evidence type="ECO:0000313" key="14">
    <source>
        <dbReference type="Proteomes" id="UP000317778"/>
    </source>
</evidence>
<dbReference type="PANTHER" id="PTHR30305">
    <property type="entry name" value="PROTEIN YJDM-RELATED"/>
    <property type="match status" value="1"/>
</dbReference>
<comment type="caution">
    <text evidence="13">The sequence shown here is derived from an EMBL/GenBank/DDBJ whole genome shotgun (WGS) entry which is preliminary data.</text>
</comment>
<feature type="region of interest" description="Important for the catalytic mechanism of both phosphorylation and dephosphorylation" evidence="10">
    <location>
        <begin position="211"/>
        <end position="220"/>
    </location>
</feature>
<feature type="active site" description="Proton acceptor; for phosphorylation activity. Proton donor; for dephosphorylation activity" evidence="10">
    <location>
        <position position="185"/>
    </location>
</feature>
<dbReference type="Gene3D" id="3.40.50.300">
    <property type="entry name" value="P-loop containing nucleotide triphosphate hydrolases"/>
    <property type="match status" value="1"/>
</dbReference>
<comment type="subunit">
    <text evidence="10">Homohexamer.</text>
</comment>
<feature type="region of interest" description="Important for the catalytic mechanism of dephosphorylation" evidence="10">
    <location>
        <begin position="274"/>
        <end position="279"/>
    </location>
</feature>
<evidence type="ECO:0000256" key="1">
    <source>
        <dbReference type="ARBA" id="ARBA00001120"/>
    </source>
</evidence>
<evidence type="ECO:0000259" key="12">
    <source>
        <dbReference type="Pfam" id="PF07475"/>
    </source>
</evidence>
<dbReference type="InterPro" id="IPR011104">
    <property type="entry name" value="Hpr_kin/Pase_C"/>
</dbReference>
<feature type="binding site" evidence="10">
    <location>
        <begin position="161"/>
        <end position="168"/>
    </location>
    <ligand>
        <name>ATP</name>
        <dbReference type="ChEBI" id="CHEBI:30616"/>
    </ligand>
</feature>
<dbReference type="InterPro" id="IPR011126">
    <property type="entry name" value="Hpr_kin/Pase_Hpr_N"/>
</dbReference>
<dbReference type="SUPFAM" id="SSF75138">
    <property type="entry name" value="HprK N-terminal domain-like"/>
    <property type="match status" value="1"/>
</dbReference>
<evidence type="ECO:0000256" key="2">
    <source>
        <dbReference type="ARBA" id="ARBA00006883"/>
    </source>
</evidence>
<dbReference type="GO" id="GO:0004674">
    <property type="term" value="F:protein serine/threonine kinase activity"/>
    <property type="evidence" value="ECO:0007669"/>
    <property type="project" value="UniProtKB-KW"/>
</dbReference>
<evidence type="ECO:0000256" key="8">
    <source>
        <dbReference type="ARBA" id="ARBA00023268"/>
    </source>
</evidence>
<dbReference type="HAMAP" id="MF_01249">
    <property type="entry name" value="HPr_kinase"/>
    <property type="match status" value="1"/>
</dbReference>
<evidence type="ECO:0000259" key="11">
    <source>
        <dbReference type="Pfam" id="PF02603"/>
    </source>
</evidence>
<dbReference type="Proteomes" id="UP000317778">
    <property type="component" value="Unassembled WGS sequence"/>
</dbReference>
<dbReference type="GO" id="GO:0004712">
    <property type="term" value="F:protein serine/threonine/tyrosine kinase activity"/>
    <property type="evidence" value="ECO:0007669"/>
    <property type="project" value="UniProtKB-UniRule"/>
</dbReference>
<dbReference type="SUPFAM" id="SSF53795">
    <property type="entry name" value="PEP carboxykinase-like"/>
    <property type="match status" value="1"/>
</dbReference>
<name>A0A532V6Y4_UNCT6</name>
<evidence type="ECO:0000256" key="6">
    <source>
        <dbReference type="ARBA" id="ARBA00022777"/>
    </source>
</evidence>
<keyword evidence="7 10" id="KW-0067">ATP-binding</keyword>
<evidence type="ECO:0000256" key="3">
    <source>
        <dbReference type="ARBA" id="ARBA00022527"/>
    </source>
</evidence>
<feature type="domain" description="HPr(Ser) kinase/phosphorylase N-terminal" evidence="11">
    <location>
        <begin position="8"/>
        <end position="135"/>
    </location>
</feature>
<keyword evidence="5 10" id="KW-0547">Nucleotide-binding</keyword>
<comment type="domain">
    <text evidence="10">The Walker A ATP-binding motif also binds Pi and PPi.</text>
</comment>
<dbReference type="AlphaFoldDB" id="A0A532V6Y4"/>
<evidence type="ECO:0000256" key="7">
    <source>
        <dbReference type="ARBA" id="ARBA00022840"/>
    </source>
</evidence>
<comment type="miscellaneous">
    <text evidence="10">Both phosphorylation and phosphorolysis are carried out by the same active site and suggest a common mechanism for both reactions.</text>
</comment>
<sequence>MKKPKRLSVAELFEDRREELKLGVIAGKQGMEKSFISSIDIHRPGLALAGFLSEFPADRLQVLGGTEMAFLETFDHEARRLAIKRVVELAPPCFVITNDTDAPAELVEELDEAAIPLLVSRLPGAGFIHLVSDYLELRLAPETHMHGTLVDVYGIGLLLVGASGIGKSETALDLVERGHRLVADDLIRIRRQRTILLGEGAEQRPAFQHHVEIRGLGIINLYSIFGIRSIRLQKRIEVVVELKRWEKGMVVDRLGLERKARRILGVNIPLITIPVLPGRNLAMICEVIAMNHLVVLRGYHPVQLFDRELKKLLLQKAKVAKEIEEDVE</sequence>
<protein>
    <recommendedName>
        <fullName evidence="10">HPr kinase/phosphorylase</fullName>
        <shortName evidence="10">HPrK/P</shortName>
        <ecNumber evidence="10">2.7.11.-</ecNumber>
        <ecNumber evidence="10">2.7.4.-</ecNumber>
    </recommendedName>
    <alternativeName>
        <fullName evidence="10">HPr(Ser) kinase/phosphorylase</fullName>
    </alternativeName>
</protein>
<keyword evidence="3 10" id="KW-0723">Serine/threonine-protein kinase</keyword>
<keyword evidence="8 10" id="KW-0511">Multifunctional enzyme</keyword>
<organism evidence="13 14">
    <name type="scientific">candidate division TA06 bacterium B3_TA06</name>
    <dbReference type="NCBI Taxonomy" id="2012487"/>
    <lineage>
        <taxon>Bacteria</taxon>
        <taxon>Bacteria division TA06</taxon>
    </lineage>
</organism>
<keyword evidence="4 10" id="KW-0808">Transferase</keyword>
<comment type="cofactor">
    <cofactor evidence="10">
        <name>Mg(2+)</name>
        <dbReference type="ChEBI" id="CHEBI:18420"/>
    </cofactor>
</comment>
<evidence type="ECO:0000256" key="5">
    <source>
        <dbReference type="ARBA" id="ARBA00022741"/>
    </source>
</evidence>
<dbReference type="Gene3D" id="3.40.1390.20">
    <property type="entry name" value="HprK N-terminal domain-like"/>
    <property type="match status" value="1"/>
</dbReference>
<comment type="catalytic activity">
    <reaction evidence="1 10">
        <text>[HPr protein]-L-serine + ATP = [HPr protein]-O-phospho-L-serine + ADP + H(+)</text>
        <dbReference type="Rhea" id="RHEA:46600"/>
        <dbReference type="Rhea" id="RHEA-COMP:11602"/>
        <dbReference type="Rhea" id="RHEA-COMP:11603"/>
        <dbReference type="ChEBI" id="CHEBI:15378"/>
        <dbReference type="ChEBI" id="CHEBI:29999"/>
        <dbReference type="ChEBI" id="CHEBI:30616"/>
        <dbReference type="ChEBI" id="CHEBI:83421"/>
        <dbReference type="ChEBI" id="CHEBI:456216"/>
    </reaction>
</comment>
<dbReference type="InterPro" id="IPR003755">
    <property type="entry name" value="HPr(Ser)_kin/Pase"/>
</dbReference>
<keyword evidence="10" id="KW-0460">Magnesium</keyword>
<reference evidence="13 14" key="1">
    <citation type="submission" date="2017-06" db="EMBL/GenBank/DDBJ databases">
        <title>Novel microbial phyla capable of carbon fixation and sulfur reduction in deep-sea sediments.</title>
        <authorList>
            <person name="Huang J."/>
            <person name="Baker B."/>
            <person name="Wang Y."/>
        </authorList>
    </citation>
    <scope>NUCLEOTIDE SEQUENCE [LARGE SCALE GENOMIC DNA]</scope>
    <source>
        <strain evidence="13">B3_TA06</strain>
    </source>
</reference>
<gene>
    <name evidence="10 13" type="primary">hprK</name>
    <name evidence="13" type="ORF">CEE36_05605</name>
</gene>
<dbReference type="Pfam" id="PF07475">
    <property type="entry name" value="Hpr_kinase_C"/>
    <property type="match status" value="1"/>
</dbReference>
<dbReference type="Pfam" id="PF02603">
    <property type="entry name" value="Hpr_kinase_N"/>
    <property type="match status" value="1"/>
</dbReference>
<feature type="domain" description="HPr kinase/phosphorylase C-terminal" evidence="12">
    <location>
        <begin position="138"/>
        <end position="307"/>
    </location>
</feature>
<feature type="binding site" evidence="10">
    <location>
        <position position="212"/>
    </location>
    <ligand>
        <name>Mg(2+)</name>
        <dbReference type="ChEBI" id="CHEBI:18420"/>
    </ligand>
</feature>
<dbReference type="EC" id="2.7.11.-" evidence="10"/>
<evidence type="ECO:0000256" key="9">
    <source>
        <dbReference type="ARBA" id="ARBA00047657"/>
    </source>
</evidence>
<dbReference type="GO" id="GO:0000287">
    <property type="term" value="F:magnesium ion binding"/>
    <property type="evidence" value="ECO:0007669"/>
    <property type="project" value="UniProtKB-UniRule"/>
</dbReference>
<keyword evidence="6 10" id="KW-0418">Kinase</keyword>
<dbReference type="GO" id="GO:0006109">
    <property type="term" value="P:regulation of carbohydrate metabolic process"/>
    <property type="evidence" value="ECO:0007669"/>
    <property type="project" value="UniProtKB-UniRule"/>
</dbReference>
<comment type="catalytic activity">
    <reaction evidence="9 10">
        <text>[HPr protein]-O-phospho-L-serine + phosphate + H(+) = [HPr protein]-L-serine + diphosphate</text>
        <dbReference type="Rhea" id="RHEA:46604"/>
        <dbReference type="Rhea" id="RHEA-COMP:11602"/>
        <dbReference type="Rhea" id="RHEA-COMP:11603"/>
        <dbReference type="ChEBI" id="CHEBI:15378"/>
        <dbReference type="ChEBI" id="CHEBI:29999"/>
        <dbReference type="ChEBI" id="CHEBI:33019"/>
        <dbReference type="ChEBI" id="CHEBI:43474"/>
        <dbReference type="ChEBI" id="CHEBI:83421"/>
    </reaction>
</comment>
<dbReference type="GO" id="GO:0000155">
    <property type="term" value="F:phosphorelay sensor kinase activity"/>
    <property type="evidence" value="ECO:0007669"/>
    <property type="project" value="InterPro"/>
</dbReference>
<dbReference type="GO" id="GO:0005524">
    <property type="term" value="F:ATP binding"/>
    <property type="evidence" value="ECO:0007669"/>
    <property type="project" value="UniProtKB-UniRule"/>
</dbReference>
<dbReference type="EMBL" id="NJBO01000007">
    <property type="protein sequence ID" value="TKJ42960.1"/>
    <property type="molecule type" value="Genomic_DNA"/>
</dbReference>
<dbReference type="NCBIfam" id="TIGR00679">
    <property type="entry name" value="hpr-ser"/>
    <property type="match status" value="1"/>
</dbReference>
<feature type="active site" evidence="10">
    <location>
        <position position="253"/>
    </location>
</feature>
<proteinExistence type="inferred from homology"/>
<evidence type="ECO:0000313" key="13">
    <source>
        <dbReference type="EMBL" id="TKJ42960.1"/>
    </source>
</evidence>
<dbReference type="InterPro" id="IPR027417">
    <property type="entry name" value="P-loop_NTPase"/>
</dbReference>
<feature type="active site" evidence="10">
    <location>
        <position position="167"/>
    </location>
</feature>
<accession>A0A532V6Y4</accession>
<comment type="similarity">
    <text evidence="2 10">Belongs to the HPrK/P family.</text>
</comment>